<proteinExistence type="predicted"/>
<keyword evidence="1" id="KW-0812">Transmembrane</keyword>
<sequence>MSAYGLVASFGITTLIILQFLGYFLNVYDMASSLAVLSQAHTTSIKKLDPSYVNASGNMVYLRIRNEGPVDISSKQIKAADLFLIYFNGEGTRKMRRLGFGETPGWQIVDVKLGESAEVLDPMRLSPELEGVWNVGETIYVTVTLDEDVNSSLPVVAKFWVVTGN</sequence>
<evidence type="ECO:0000256" key="1">
    <source>
        <dbReference type="SAM" id="Phobius"/>
    </source>
</evidence>
<protein>
    <submittedName>
        <fullName evidence="3">Uncharacterized protein</fullName>
    </submittedName>
</protein>
<organism evidence="3">
    <name type="scientific">Caldiarchaeum subterraneum</name>
    <dbReference type="NCBI Taxonomy" id="311458"/>
    <lineage>
        <taxon>Archaea</taxon>
        <taxon>Nitrososphaerota</taxon>
        <taxon>Candidatus Caldarchaeales</taxon>
        <taxon>Candidatus Caldarchaeaceae</taxon>
        <taxon>Candidatus Caldarchaeum</taxon>
    </lineage>
</organism>
<dbReference type="AlphaFoldDB" id="A0A7C4E0X2"/>
<comment type="caution">
    <text evidence="3">The sequence shown here is derived from an EMBL/GenBank/DDBJ whole genome shotgun (WGS) entry which is preliminary data.</text>
</comment>
<name>A0A7C4E0X2_CALS0</name>
<evidence type="ECO:0000313" key="3">
    <source>
        <dbReference type="EMBL" id="HGN89616.1"/>
    </source>
</evidence>
<dbReference type="EMBL" id="DTCM01000074">
    <property type="protein sequence ID" value="HGL41146.1"/>
    <property type="molecule type" value="Genomic_DNA"/>
</dbReference>
<dbReference type="EMBL" id="DRXG01000097">
    <property type="protein sequence ID" value="HHN52522.1"/>
    <property type="molecule type" value="Genomic_DNA"/>
</dbReference>
<reference evidence="3" key="1">
    <citation type="journal article" date="2020" name="mSystems">
        <title>Genome- and Community-Level Interaction Insights into Carbon Utilization and Element Cycling Functions of Hydrothermarchaeota in Hydrothermal Sediment.</title>
        <authorList>
            <person name="Zhou Z."/>
            <person name="Liu Y."/>
            <person name="Xu W."/>
            <person name="Pan J."/>
            <person name="Luo Z.H."/>
            <person name="Li M."/>
        </authorList>
    </citation>
    <scope>NUCLEOTIDE SEQUENCE [LARGE SCALE GENOMIC DNA]</scope>
    <source>
        <strain evidence="4">SpSt-1073</strain>
        <strain evidence="3">SpSt-613</strain>
        <strain evidence="2">SpSt-669</strain>
    </source>
</reference>
<keyword evidence="1" id="KW-0472">Membrane</keyword>
<feature type="transmembrane region" description="Helical" evidence="1">
    <location>
        <begin position="6"/>
        <end position="25"/>
    </location>
</feature>
<dbReference type="EMBL" id="DTAD01000009">
    <property type="protein sequence ID" value="HGN89616.1"/>
    <property type="molecule type" value="Genomic_DNA"/>
</dbReference>
<accession>A0A7C4E0X2</accession>
<evidence type="ECO:0000313" key="2">
    <source>
        <dbReference type="EMBL" id="HGL41146.1"/>
    </source>
</evidence>
<keyword evidence="1" id="KW-1133">Transmembrane helix</keyword>
<evidence type="ECO:0000313" key="4">
    <source>
        <dbReference type="EMBL" id="HHN52522.1"/>
    </source>
</evidence>
<gene>
    <name evidence="4" type="ORF">ENM30_04325</name>
    <name evidence="3" type="ORF">ENT82_00590</name>
    <name evidence="2" type="ORF">ENU43_05735</name>
</gene>